<dbReference type="GO" id="GO:0008379">
    <property type="term" value="F:thioredoxin peroxidase activity"/>
    <property type="evidence" value="ECO:0007669"/>
    <property type="project" value="UniProtKB-UniRule"/>
</dbReference>
<evidence type="ECO:0000256" key="2">
    <source>
        <dbReference type="ARBA" id="ARBA00022862"/>
    </source>
</evidence>
<keyword evidence="5 6" id="KW-0676">Redox-active center</keyword>
<dbReference type="KEGG" id="cpae:CPAST_c38990"/>
<evidence type="ECO:0000256" key="5">
    <source>
        <dbReference type="ARBA" id="ARBA00023284"/>
    </source>
</evidence>
<dbReference type="EMBL" id="JPGY02000001">
    <property type="protein sequence ID" value="KRU14050.1"/>
    <property type="molecule type" value="Genomic_DNA"/>
</dbReference>
<dbReference type="InterPro" id="IPR013740">
    <property type="entry name" value="Redoxin"/>
</dbReference>
<dbReference type="NCBIfam" id="NF001808">
    <property type="entry name" value="PRK00522.1"/>
    <property type="match status" value="1"/>
</dbReference>
<dbReference type="eggNOG" id="COG2077">
    <property type="taxonomic scope" value="Bacteria"/>
</dbReference>
<dbReference type="GeneID" id="93075980"/>
<evidence type="ECO:0000313" key="8">
    <source>
        <dbReference type="EMBL" id="AJA53925.1"/>
    </source>
</evidence>
<feature type="disulfide bond" description="Redox-active" evidence="6">
    <location>
        <begin position="58"/>
        <end position="92"/>
    </location>
</feature>
<comment type="function">
    <text evidence="6">Thiol-specific peroxidase that catalyzes the reduction of hydrogen peroxide and organic hydroperoxides to water and alcohols, respectively. Plays a role in cell protection against oxidative stress by detoxifying peroxides.</text>
</comment>
<evidence type="ECO:0000313" key="11">
    <source>
        <dbReference type="Proteomes" id="UP000030905"/>
    </source>
</evidence>
<dbReference type="PATRIC" id="fig|1262449.3.peg.2225"/>
<dbReference type="Pfam" id="PF08534">
    <property type="entry name" value="Redoxin"/>
    <property type="match status" value="1"/>
</dbReference>
<feature type="domain" description="Thioredoxin" evidence="7">
    <location>
        <begin position="17"/>
        <end position="164"/>
    </location>
</feature>
<reference evidence="9 10" key="3">
    <citation type="journal article" name="Genome Announc.">
        <title>Improved Draft Genome Sequence of Clostridium pasteurianum Strain ATCC 6013 (DSM 525) Using a Hybrid Next-Generation Sequencing Approach.</title>
        <authorList>
            <person name="Pyne M.E."/>
            <person name="Utturkar S."/>
            <person name="Brown S.D."/>
            <person name="Moo-Young M."/>
            <person name="Chung D.A."/>
            <person name="Chou C.P."/>
        </authorList>
    </citation>
    <scope>NUCLEOTIDE SEQUENCE [LARGE SCALE GENOMIC DNA]</scope>
    <source>
        <strain evidence="9 10">ATCC 6013</strain>
    </source>
</reference>
<evidence type="ECO:0000259" key="7">
    <source>
        <dbReference type="PROSITE" id="PS51352"/>
    </source>
</evidence>
<dbReference type="EMBL" id="CP009268">
    <property type="protein sequence ID" value="AJA53925.1"/>
    <property type="molecule type" value="Genomic_DNA"/>
</dbReference>
<evidence type="ECO:0000256" key="3">
    <source>
        <dbReference type="ARBA" id="ARBA00023002"/>
    </source>
</evidence>
<dbReference type="CDD" id="cd03014">
    <property type="entry name" value="PRX_Atyp2cys"/>
    <property type="match status" value="1"/>
</dbReference>
<dbReference type="AlphaFoldDB" id="A0A0H3J9D3"/>
<dbReference type="InterPro" id="IPR013766">
    <property type="entry name" value="Thioredoxin_domain"/>
</dbReference>
<dbReference type="KEGG" id="cpat:CLPA_c38990"/>
<comment type="subunit">
    <text evidence="6">Homodimer.</text>
</comment>
<dbReference type="InterPro" id="IPR036249">
    <property type="entry name" value="Thioredoxin-like_sf"/>
</dbReference>
<dbReference type="InterPro" id="IPR018219">
    <property type="entry name" value="Tpx_CS"/>
</dbReference>
<dbReference type="RefSeq" id="WP_003445222.1">
    <property type="nucleotide sequence ID" value="NZ_ANZB01000006.1"/>
</dbReference>
<dbReference type="InterPro" id="IPR050455">
    <property type="entry name" value="Tpx_Peroxidase_subfamily"/>
</dbReference>
<proteinExistence type="inferred from homology"/>
<comment type="catalytic activity">
    <reaction evidence="6">
        <text>a hydroperoxide + [thioredoxin]-dithiol = an alcohol + [thioredoxin]-disulfide + H2O</text>
        <dbReference type="Rhea" id="RHEA:62620"/>
        <dbReference type="Rhea" id="RHEA-COMP:10698"/>
        <dbReference type="Rhea" id="RHEA-COMP:10700"/>
        <dbReference type="ChEBI" id="CHEBI:15377"/>
        <dbReference type="ChEBI" id="CHEBI:29950"/>
        <dbReference type="ChEBI" id="CHEBI:30879"/>
        <dbReference type="ChEBI" id="CHEBI:35924"/>
        <dbReference type="ChEBI" id="CHEBI:50058"/>
        <dbReference type="EC" id="1.11.1.24"/>
    </reaction>
</comment>
<comment type="miscellaneous">
    <text evidence="6">The active site is a conserved redox-active cysteine residue, the peroxidatic cysteine (C(P)), which makes the nucleophilic attack on the peroxide substrate. The peroxide oxidizes the C(P)-SH to cysteine sulfenic acid (C(P)-SOH), which then reacts with another cysteine residue, the resolving cysteine (C(R)), to form a disulfide bridge. The disulfide is subsequently reduced by an appropriate electron donor to complete the catalytic cycle. In this atypical 2-Cys peroxiredoxin, C(R) is present in the same subunit to form an intramolecular disulfide. The disulfide is subsequently reduced by thioredoxin.</text>
</comment>
<gene>
    <name evidence="6 8" type="primary">tpx</name>
    <name evidence="8" type="ORF">CLPA_c38990</name>
    <name evidence="9" type="ORF">CP6013_03306</name>
</gene>
<evidence type="ECO:0000313" key="9">
    <source>
        <dbReference type="EMBL" id="KRU14050.1"/>
    </source>
</evidence>
<dbReference type="PANTHER" id="PTHR43110">
    <property type="entry name" value="THIOL PEROXIDASE"/>
    <property type="match status" value="1"/>
</dbReference>
<dbReference type="SUPFAM" id="SSF52833">
    <property type="entry name" value="Thioredoxin-like"/>
    <property type="match status" value="1"/>
</dbReference>
<evidence type="ECO:0000256" key="6">
    <source>
        <dbReference type="HAMAP-Rule" id="MF_00269"/>
    </source>
</evidence>
<comment type="similarity">
    <text evidence="6">Belongs to the peroxiredoxin family. Tpx subfamily.</text>
</comment>
<dbReference type="Proteomes" id="UP000028042">
    <property type="component" value="Unassembled WGS sequence"/>
</dbReference>
<dbReference type="Gene3D" id="3.40.30.10">
    <property type="entry name" value="Glutaredoxin"/>
    <property type="match status" value="1"/>
</dbReference>
<evidence type="ECO:0000256" key="4">
    <source>
        <dbReference type="ARBA" id="ARBA00023157"/>
    </source>
</evidence>
<evidence type="ECO:0000256" key="1">
    <source>
        <dbReference type="ARBA" id="ARBA00022559"/>
    </source>
</evidence>
<reference evidence="9" key="2">
    <citation type="submission" date="2015-10" db="EMBL/GenBank/DDBJ databases">
        <title>Improved Draft Genome Sequence of Clostridium pasteurianum Strain ATCC 6013 (DSM 525) Using a Hybrid Next-Generation Sequencing Approach.</title>
        <authorList>
            <person name="Pyne M.E."/>
            <person name="Utturkar S.M."/>
            <person name="Brown S.D."/>
            <person name="Moo-Young M."/>
            <person name="Chung D.A."/>
            <person name="Chou P.C."/>
        </authorList>
    </citation>
    <scope>NUCLEOTIDE SEQUENCE</scope>
    <source>
        <strain evidence="9">ATCC 6013</strain>
    </source>
</reference>
<dbReference type="EC" id="1.11.1.24" evidence="6"/>
<keyword evidence="2 6" id="KW-0049">Antioxidant</keyword>
<dbReference type="InterPro" id="IPR002065">
    <property type="entry name" value="TPX"/>
</dbReference>
<evidence type="ECO:0000313" key="10">
    <source>
        <dbReference type="Proteomes" id="UP000028042"/>
    </source>
</evidence>
<dbReference type="Proteomes" id="UP000030905">
    <property type="component" value="Chromosome"/>
</dbReference>
<dbReference type="PROSITE" id="PS51352">
    <property type="entry name" value="THIOREDOXIN_2"/>
    <property type="match status" value="1"/>
</dbReference>
<dbReference type="PROSITE" id="PS01265">
    <property type="entry name" value="TPX"/>
    <property type="match status" value="1"/>
</dbReference>
<dbReference type="PANTHER" id="PTHR43110:SF1">
    <property type="entry name" value="THIOL PEROXIDASE"/>
    <property type="match status" value="1"/>
</dbReference>
<organism evidence="8 11">
    <name type="scientific">Clostridium pasteurianum DSM 525 = ATCC 6013</name>
    <dbReference type="NCBI Taxonomy" id="1262449"/>
    <lineage>
        <taxon>Bacteria</taxon>
        <taxon>Bacillati</taxon>
        <taxon>Bacillota</taxon>
        <taxon>Clostridia</taxon>
        <taxon>Eubacteriales</taxon>
        <taxon>Clostridiaceae</taxon>
        <taxon>Clostridium</taxon>
    </lineage>
</organism>
<name>A0A0H3J9D3_CLOPA</name>
<keyword evidence="4 6" id="KW-1015">Disulfide bond</keyword>
<accession>A0A0H3J9D3</accession>
<keyword evidence="11" id="KW-1185">Reference proteome</keyword>
<protein>
    <recommendedName>
        <fullName evidence="6">Thiol peroxidase</fullName>
        <shortName evidence="6">Tpx</shortName>
        <ecNumber evidence="6">1.11.1.24</ecNumber>
    </recommendedName>
    <alternativeName>
        <fullName evidence="6">Peroxiredoxin tpx</fullName>
        <shortName evidence="6">Prx</shortName>
    </alternativeName>
    <alternativeName>
        <fullName evidence="6">Thioredoxin peroxidase</fullName>
    </alternativeName>
    <alternativeName>
        <fullName evidence="6">Thioredoxin-dependent peroxiredoxin</fullName>
    </alternativeName>
</protein>
<dbReference type="HAMAP" id="MF_00269">
    <property type="entry name" value="Tpx"/>
    <property type="match status" value="1"/>
</dbReference>
<reference evidence="8 11" key="1">
    <citation type="journal article" date="2015" name="Genome Announc.">
        <title>Complete Genome Sequence of the Nitrogen-Fixing and Solvent-Producing Clostridium pasteurianum DSM 525.</title>
        <authorList>
            <person name="Poehlein A."/>
            <person name="Grosse-Honebrink A."/>
            <person name="Zhang Y."/>
            <person name="Minton N.P."/>
            <person name="Daniel R."/>
        </authorList>
    </citation>
    <scope>NUCLEOTIDE SEQUENCE [LARGE SCALE GENOMIC DNA]</scope>
    <source>
        <strain evidence="8">DSM 525</strain>
        <strain evidence="11">DSM 525 / ATCC 6013</strain>
    </source>
</reference>
<sequence length="164" mass="18085">MKVTFQGNEVTLQGKEVKVGDTFPDFTTANNSLESISLKDTKGVRIFLTVPSVDTPVCDLEVRTFNEKAAEIENVTVYTVSMDLPFALSRWCGAEGIEKVVTLSDYKDRVFGENTGTYVKELGLLARTAFVVGSDNKVTYAKYLSEITDYPNYDEILSAAKAAK</sequence>
<keyword evidence="1 6" id="KW-0575">Peroxidase</keyword>
<feature type="active site" description="Cysteine sulfenic acid (-SOH) intermediate" evidence="6">
    <location>
        <position position="58"/>
    </location>
</feature>
<keyword evidence="3 6" id="KW-0560">Oxidoreductase</keyword>